<dbReference type="Proteomes" id="UP001278766">
    <property type="component" value="Unassembled WGS sequence"/>
</dbReference>
<feature type="region of interest" description="Disordered" evidence="1">
    <location>
        <begin position="369"/>
        <end position="441"/>
    </location>
</feature>
<feature type="compositionally biased region" description="Basic and acidic residues" evidence="1">
    <location>
        <begin position="657"/>
        <end position="670"/>
    </location>
</feature>
<feature type="compositionally biased region" description="Acidic residues" evidence="1">
    <location>
        <begin position="408"/>
        <end position="417"/>
    </location>
</feature>
<dbReference type="GeneID" id="87845998"/>
<keyword evidence="3" id="KW-1185">Reference proteome</keyword>
<reference evidence="2" key="2">
    <citation type="submission" date="2023-06" db="EMBL/GenBank/DDBJ databases">
        <authorList>
            <consortium name="Lawrence Berkeley National Laboratory"/>
            <person name="Haridas S."/>
            <person name="Hensen N."/>
            <person name="Bonometti L."/>
            <person name="Westerberg I."/>
            <person name="Brannstrom I.O."/>
            <person name="Guillou S."/>
            <person name="Cros-Aarteil S."/>
            <person name="Calhoun S."/>
            <person name="Kuo A."/>
            <person name="Mondo S."/>
            <person name="Pangilinan J."/>
            <person name="Riley R."/>
            <person name="Labutti K."/>
            <person name="Andreopoulos B."/>
            <person name="Lipzen A."/>
            <person name="Chen C."/>
            <person name="Yanf M."/>
            <person name="Daum C."/>
            <person name="Ng V."/>
            <person name="Clum A."/>
            <person name="Steindorff A."/>
            <person name="Ohm R."/>
            <person name="Martin F."/>
            <person name="Silar P."/>
            <person name="Natvig D."/>
            <person name="Lalanne C."/>
            <person name="Gautier V."/>
            <person name="Ament-Velasquez S.L."/>
            <person name="Kruys A."/>
            <person name="Hutchinson M.I."/>
            <person name="Powell A.J."/>
            <person name="Barry K."/>
            <person name="Miller A.N."/>
            <person name="Grigoriev I.V."/>
            <person name="Debuchy R."/>
            <person name="Gladieux P."/>
            <person name="Thoren M.H."/>
            <person name="Johannesson H."/>
        </authorList>
    </citation>
    <scope>NUCLEOTIDE SEQUENCE</scope>
    <source>
        <strain evidence="2">CBS 168.71</strain>
    </source>
</reference>
<evidence type="ECO:0000313" key="3">
    <source>
        <dbReference type="Proteomes" id="UP001278766"/>
    </source>
</evidence>
<evidence type="ECO:0008006" key="4">
    <source>
        <dbReference type="Google" id="ProtNLM"/>
    </source>
</evidence>
<organism evidence="2 3">
    <name type="scientific">Chaetomium fimeti</name>
    <dbReference type="NCBI Taxonomy" id="1854472"/>
    <lineage>
        <taxon>Eukaryota</taxon>
        <taxon>Fungi</taxon>
        <taxon>Dikarya</taxon>
        <taxon>Ascomycota</taxon>
        <taxon>Pezizomycotina</taxon>
        <taxon>Sordariomycetes</taxon>
        <taxon>Sordariomycetidae</taxon>
        <taxon>Sordariales</taxon>
        <taxon>Chaetomiaceae</taxon>
        <taxon>Chaetomium</taxon>
    </lineage>
</organism>
<sequence length="868" mass="94893">MDDLDDSGSIFEGGDDIITTWLRSSRAPKQAYPSPRLQSRVPRPLRALLVKAGRAPSPGTLAGTESLPTLTTTTTCVSSRNSILDGASAVRPEPITIAERLALNRLTKDSISVPDVERILNDLEPLNLDDLLVSMDKVVDEFPTLAPHMEKRAVEVPAFRPQDQVANPNPKVLPWLASVNEPEGSRSVSDSPEPHFSSHADEFVGTGHPEQADGHPKQTDGHPEQVESHPEQADSHSERVEGQPERRDSHLEQADNHPEQTDSHPEQADTQQDQLTEVTQDLGHLQLTEFGKLDPQTCCSTSEPNGIDSQNSFLSTTDSLDEDNVADIGSYAVERLFGPAIEDTLHWSQVQGAVENFIDELVALKLGTEGTGPQEDGSFGSSSGLPSLKRKASAGGSSRSRRPRKDGDDGDDEDDEDTSRRNGGGEGPPGNGKPSDSGKSRPLEFMCPYRLKDPIRFNVREWYDCATKVYICEEMGSKRNELNELRRHIKQRHSGPGILSQPYCSACKQQFPSPTLLDEHARRRACSYRELPSSTDPLDGLSPEAERALRSKQGRQGDTAISQYRQICQIALGNASEIPSPGYLPVIEHFELHGWHIKCLPQLRGAFLRKLPFQLGSIVESLLETIQIHTVDVLGQCNSSALSTAGSYKRRKSGARKTADTRHVPDREDAATAMIQPSRAAEQMRVASGIAMRRESNASGDMPIPEQPMPRPGWLSTDYFPSIDTLPPLSLSVTTSSDIQQSALRPETPALPVIDNSATYSRLPESGPPSLASNTDFHFFTPACSKMAATPNLWPGEDTDASSRIEDALVNFDVLLAANGTSEYSVPGVGKELVGPPPVMFELGYEERLMPLEHVDHQGASEQNNPQM</sequence>
<proteinExistence type="predicted"/>
<feature type="region of interest" description="Disordered" evidence="1">
    <location>
        <begin position="645"/>
        <end position="672"/>
    </location>
</feature>
<evidence type="ECO:0000313" key="2">
    <source>
        <dbReference type="EMBL" id="KAK3300229.1"/>
    </source>
</evidence>
<accession>A0AAE0LXE1</accession>
<reference evidence="2" key="1">
    <citation type="journal article" date="2023" name="Mol. Phylogenet. Evol.">
        <title>Genome-scale phylogeny and comparative genomics of the fungal order Sordariales.</title>
        <authorList>
            <person name="Hensen N."/>
            <person name="Bonometti L."/>
            <person name="Westerberg I."/>
            <person name="Brannstrom I.O."/>
            <person name="Guillou S."/>
            <person name="Cros-Aarteil S."/>
            <person name="Calhoun S."/>
            <person name="Haridas S."/>
            <person name="Kuo A."/>
            <person name="Mondo S."/>
            <person name="Pangilinan J."/>
            <person name="Riley R."/>
            <person name="LaButti K."/>
            <person name="Andreopoulos B."/>
            <person name="Lipzen A."/>
            <person name="Chen C."/>
            <person name="Yan M."/>
            <person name="Daum C."/>
            <person name="Ng V."/>
            <person name="Clum A."/>
            <person name="Steindorff A."/>
            <person name="Ohm R.A."/>
            <person name="Martin F."/>
            <person name="Silar P."/>
            <person name="Natvig D.O."/>
            <person name="Lalanne C."/>
            <person name="Gautier V."/>
            <person name="Ament-Velasquez S.L."/>
            <person name="Kruys A."/>
            <person name="Hutchinson M.I."/>
            <person name="Powell A.J."/>
            <person name="Barry K."/>
            <person name="Miller A.N."/>
            <person name="Grigoriev I.V."/>
            <person name="Debuchy R."/>
            <person name="Gladieux P."/>
            <person name="Hiltunen Thoren M."/>
            <person name="Johannesson H."/>
        </authorList>
    </citation>
    <scope>NUCLEOTIDE SEQUENCE</scope>
    <source>
        <strain evidence="2">CBS 168.71</strain>
    </source>
</reference>
<dbReference type="RefSeq" id="XP_062663743.1">
    <property type="nucleotide sequence ID" value="XM_062809050.1"/>
</dbReference>
<feature type="compositionally biased region" description="Basic and acidic residues" evidence="1">
    <location>
        <begin position="192"/>
        <end position="202"/>
    </location>
</feature>
<evidence type="ECO:0000256" key="1">
    <source>
        <dbReference type="SAM" id="MobiDB-lite"/>
    </source>
</evidence>
<dbReference type="EMBL" id="JAUEPN010000001">
    <property type="protein sequence ID" value="KAK3300229.1"/>
    <property type="molecule type" value="Genomic_DNA"/>
</dbReference>
<name>A0AAE0LXE1_9PEZI</name>
<feature type="compositionally biased region" description="Basic and acidic residues" evidence="1">
    <location>
        <begin position="210"/>
        <end position="267"/>
    </location>
</feature>
<protein>
    <recommendedName>
        <fullName evidence="4">C2H2-type domain-containing protein</fullName>
    </recommendedName>
</protein>
<feature type="region of interest" description="Disordered" evidence="1">
    <location>
        <begin position="296"/>
        <end position="315"/>
    </location>
</feature>
<feature type="region of interest" description="Disordered" evidence="1">
    <location>
        <begin position="181"/>
        <end position="271"/>
    </location>
</feature>
<feature type="compositionally biased region" description="Polar residues" evidence="1">
    <location>
        <begin position="297"/>
        <end position="315"/>
    </location>
</feature>
<comment type="caution">
    <text evidence="2">The sequence shown here is derived from an EMBL/GenBank/DDBJ whole genome shotgun (WGS) entry which is preliminary data.</text>
</comment>
<dbReference type="AlphaFoldDB" id="A0AAE0LXE1"/>
<gene>
    <name evidence="2" type="ORF">B0H64DRAFT_9760</name>
</gene>